<protein>
    <submittedName>
        <fullName evidence="1">Uncharacterized protein</fullName>
    </submittedName>
</protein>
<evidence type="ECO:0000313" key="1">
    <source>
        <dbReference type="EnsemblPlants" id="Bo6g015580.1"/>
    </source>
</evidence>
<dbReference type="HOGENOM" id="CLU_1973606_0_0_1"/>
<dbReference type="PANTHER" id="PTHR31901">
    <property type="entry name" value="GH3 DOMAIN-CONTAINING PROTEIN"/>
    <property type="match status" value="1"/>
</dbReference>
<sequence>MVHCVSRFELKLENAATAHVCAATPKEASLKHRDHGFRGVDDECKANTRRYVRGDEILKVNANTEYLRRFLHGSSDKELFKKNVLVVTYEDVRPYIERVVNGEPTNLISGEPIIHFFQRAGPENSEA</sequence>
<dbReference type="Gramene" id="Bo6g015580.1">
    <property type="protein sequence ID" value="Bo6g015580.1"/>
    <property type="gene ID" value="Bo6g015580"/>
</dbReference>
<name>A0A0D3CP99_BRAOL</name>
<reference evidence="1" key="2">
    <citation type="submission" date="2015-03" db="UniProtKB">
        <authorList>
            <consortium name="EnsemblPlants"/>
        </authorList>
    </citation>
    <scope>IDENTIFICATION</scope>
</reference>
<dbReference type="AlphaFoldDB" id="A0A0D3CP99"/>
<dbReference type="Proteomes" id="UP000032141">
    <property type="component" value="Chromosome C6"/>
</dbReference>
<dbReference type="PANTHER" id="PTHR31901:SF52">
    <property type="entry name" value="AUXIN-RESPONSIVE GH3 FAMILY PROTEIN"/>
    <property type="match status" value="1"/>
</dbReference>
<reference evidence="1 2" key="1">
    <citation type="journal article" date="2014" name="Genome Biol.">
        <title>Transcriptome and methylome profiling reveals relics of genome dominance in the mesopolyploid Brassica oleracea.</title>
        <authorList>
            <person name="Parkin I.A."/>
            <person name="Koh C."/>
            <person name="Tang H."/>
            <person name="Robinson S.J."/>
            <person name="Kagale S."/>
            <person name="Clarke W.E."/>
            <person name="Town C.D."/>
            <person name="Nixon J."/>
            <person name="Krishnakumar V."/>
            <person name="Bidwell S.L."/>
            <person name="Denoeud F."/>
            <person name="Belcram H."/>
            <person name="Links M.G."/>
            <person name="Just J."/>
            <person name="Clarke C."/>
            <person name="Bender T."/>
            <person name="Huebert T."/>
            <person name="Mason A.S."/>
            <person name="Pires J.C."/>
            <person name="Barker G."/>
            <person name="Moore J."/>
            <person name="Walley P.G."/>
            <person name="Manoli S."/>
            <person name="Batley J."/>
            <person name="Edwards D."/>
            <person name="Nelson M.N."/>
            <person name="Wang X."/>
            <person name="Paterson A.H."/>
            <person name="King G."/>
            <person name="Bancroft I."/>
            <person name="Chalhoub B."/>
            <person name="Sharpe A.G."/>
        </authorList>
    </citation>
    <scope>NUCLEOTIDE SEQUENCE</scope>
    <source>
        <strain evidence="1 2">cv. TO1000</strain>
    </source>
</reference>
<proteinExistence type="predicted"/>
<dbReference type="Pfam" id="PF03321">
    <property type="entry name" value="GH3"/>
    <property type="match status" value="1"/>
</dbReference>
<dbReference type="InterPro" id="IPR004993">
    <property type="entry name" value="GH3"/>
</dbReference>
<dbReference type="STRING" id="109376.A0A0D3CP99"/>
<accession>A0A0D3CP99</accession>
<dbReference type="GO" id="GO:0016881">
    <property type="term" value="F:acid-amino acid ligase activity"/>
    <property type="evidence" value="ECO:0007669"/>
    <property type="project" value="TreeGrafter"/>
</dbReference>
<evidence type="ECO:0000313" key="2">
    <source>
        <dbReference type="Proteomes" id="UP000032141"/>
    </source>
</evidence>
<dbReference type="SMR" id="A0A0D3CP99"/>
<dbReference type="EnsemblPlants" id="Bo6g015580.1">
    <property type="protein sequence ID" value="Bo6g015580.1"/>
    <property type="gene ID" value="Bo6g015580"/>
</dbReference>
<keyword evidence="2" id="KW-1185">Reference proteome</keyword>
<dbReference type="GO" id="GO:0005737">
    <property type="term" value="C:cytoplasm"/>
    <property type="evidence" value="ECO:0007669"/>
    <property type="project" value="TreeGrafter"/>
</dbReference>
<organism evidence="1 2">
    <name type="scientific">Brassica oleracea var. oleracea</name>
    <dbReference type="NCBI Taxonomy" id="109376"/>
    <lineage>
        <taxon>Eukaryota</taxon>
        <taxon>Viridiplantae</taxon>
        <taxon>Streptophyta</taxon>
        <taxon>Embryophyta</taxon>
        <taxon>Tracheophyta</taxon>
        <taxon>Spermatophyta</taxon>
        <taxon>Magnoliopsida</taxon>
        <taxon>eudicotyledons</taxon>
        <taxon>Gunneridae</taxon>
        <taxon>Pentapetalae</taxon>
        <taxon>rosids</taxon>
        <taxon>malvids</taxon>
        <taxon>Brassicales</taxon>
        <taxon>Brassicaceae</taxon>
        <taxon>Brassiceae</taxon>
        <taxon>Brassica</taxon>
    </lineage>
</organism>